<evidence type="ECO:0000259" key="4">
    <source>
        <dbReference type="Pfam" id="PF12972"/>
    </source>
</evidence>
<dbReference type="AlphaFoldDB" id="A0A1T5LAM4"/>
<organism evidence="5 6">
    <name type="scientific">Ohtaekwangia koreensis</name>
    <dbReference type="NCBI Taxonomy" id="688867"/>
    <lineage>
        <taxon>Bacteria</taxon>
        <taxon>Pseudomonadati</taxon>
        <taxon>Bacteroidota</taxon>
        <taxon>Cytophagia</taxon>
        <taxon>Cytophagales</taxon>
        <taxon>Fulvivirgaceae</taxon>
        <taxon>Ohtaekwangia</taxon>
    </lineage>
</organism>
<dbReference type="Gene3D" id="3.20.20.80">
    <property type="entry name" value="Glycosidases"/>
    <property type="match status" value="1"/>
</dbReference>
<keyword evidence="6" id="KW-1185">Reference proteome</keyword>
<dbReference type="PANTHER" id="PTHR12872:SF1">
    <property type="entry name" value="ALPHA-N-ACETYLGLUCOSAMINIDASE"/>
    <property type="match status" value="1"/>
</dbReference>
<protein>
    <submittedName>
        <fullName evidence="5">Alpha-N-acetylglucosaminidase</fullName>
    </submittedName>
</protein>
<dbReference type="InterPro" id="IPR029018">
    <property type="entry name" value="Hex-like_dom2"/>
</dbReference>
<dbReference type="Pfam" id="PF12971">
    <property type="entry name" value="NAGLU_N"/>
    <property type="match status" value="1"/>
</dbReference>
<dbReference type="InterPro" id="IPR024733">
    <property type="entry name" value="NAGLU_tim-barrel"/>
</dbReference>
<evidence type="ECO:0000313" key="5">
    <source>
        <dbReference type="EMBL" id="SKC72709.1"/>
    </source>
</evidence>
<dbReference type="InterPro" id="IPR024732">
    <property type="entry name" value="NAGLU_C"/>
</dbReference>
<dbReference type="Gene3D" id="3.30.379.10">
    <property type="entry name" value="Chitobiase/beta-hexosaminidase domain 2-like"/>
    <property type="match status" value="1"/>
</dbReference>
<evidence type="ECO:0000256" key="1">
    <source>
        <dbReference type="ARBA" id="ARBA00022801"/>
    </source>
</evidence>
<dbReference type="OrthoDB" id="179563at2"/>
<feature type="domain" description="Alpha-N-acetylglucosaminidase N-terminal" evidence="3">
    <location>
        <begin position="32"/>
        <end position="111"/>
    </location>
</feature>
<reference evidence="5 6" key="1">
    <citation type="submission" date="2017-02" db="EMBL/GenBank/DDBJ databases">
        <authorList>
            <person name="Peterson S.W."/>
        </authorList>
    </citation>
    <scope>NUCLEOTIDE SEQUENCE [LARGE SCALE GENOMIC DNA]</scope>
    <source>
        <strain evidence="5 6">DSM 25262</strain>
    </source>
</reference>
<dbReference type="GO" id="GO:0005975">
    <property type="term" value="P:carbohydrate metabolic process"/>
    <property type="evidence" value="ECO:0007669"/>
    <property type="project" value="UniProtKB-ARBA"/>
</dbReference>
<evidence type="ECO:0000259" key="3">
    <source>
        <dbReference type="Pfam" id="PF12971"/>
    </source>
</evidence>
<dbReference type="Pfam" id="PF12972">
    <property type="entry name" value="NAGLU_C"/>
    <property type="match status" value="1"/>
</dbReference>
<feature type="domain" description="Alpha-N-acetylglucosaminidase tim-barrel" evidence="2">
    <location>
        <begin position="126"/>
        <end position="457"/>
    </location>
</feature>
<dbReference type="GO" id="GO:0016787">
    <property type="term" value="F:hydrolase activity"/>
    <property type="evidence" value="ECO:0007669"/>
    <property type="project" value="UniProtKB-KW"/>
</dbReference>
<feature type="domain" description="Alpha-N-acetylglucosaminidase C-terminal" evidence="4">
    <location>
        <begin position="466"/>
        <end position="729"/>
    </location>
</feature>
<keyword evidence="1" id="KW-0378">Hydrolase</keyword>
<dbReference type="EMBL" id="FUZU01000002">
    <property type="protein sequence ID" value="SKC72709.1"/>
    <property type="molecule type" value="Genomic_DNA"/>
</dbReference>
<dbReference type="RefSeq" id="WP_079687376.1">
    <property type="nucleotide sequence ID" value="NZ_FUZU01000002.1"/>
</dbReference>
<dbReference type="Gene3D" id="1.20.120.670">
    <property type="entry name" value="N-acetyl-b-d-glucoasminidase"/>
    <property type="match status" value="1"/>
</dbReference>
<accession>A0A1T5LAM4</accession>
<gene>
    <name evidence="5" type="ORF">SAMN05660236_2800</name>
</gene>
<dbReference type="PANTHER" id="PTHR12872">
    <property type="entry name" value="ALPHA-N-ACETYLGLUCOSAMINIDASE"/>
    <property type="match status" value="1"/>
</dbReference>
<dbReference type="Pfam" id="PF05089">
    <property type="entry name" value="NAGLU"/>
    <property type="match status" value="1"/>
</dbReference>
<evidence type="ECO:0000259" key="2">
    <source>
        <dbReference type="Pfam" id="PF05089"/>
    </source>
</evidence>
<evidence type="ECO:0000313" key="6">
    <source>
        <dbReference type="Proteomes" id="UP000190961"/>
    </source>
</evidence>
<proteinExistence type="predicted"/>
<dbReference type="PROSITE" id="PS51257">
    <property type="entry name" value="PROKAR_LIPOPROTEIN"/>
    <property type="match status" value="1"/>
</dbReference>
<sequence length="740" mass="85564">MNTFKSILYTGVCLALLAGCTPEKKEQKEDDAATALVKRIVNDKADAFTIEYIQQDNGKDVFELESKDDKIVLRGNNGISVASALNYYLKYYCHQDISWNNMQAHLTETLPVVESKIRKTSPYKYRYYLNYCTFNYTMAWWDWERWQQEIDWMALNGINMPLALTGEEAIWRDVYHTLGFTDKALDAFFSGPAYFSWLWMGNIDGWGGPLPQHWMDTHKDLQKKILAQERSFGMTTVLPAFTGHVPPSFIEKFPNAKVKKTNWGAGFNDVYILDAEDSLFEKIGALFLETQTKEYGTDHFYSADTFNENVPPTNDSTFLSKISGKVFRSMANTDPKAVWVMQGWMFHYNSDFWKPVQMQALFAAVPDDHMIVLDLYSESHPVWKTNDAYYGKPWIWNMLQNFGGNVSMFGRMSNVAEDPSAALHDPKSGKLTGIGLTPEGNEQNPALFELMLENVWQDTPINVDVWLKGYAHRRYGADNPSVVKAWDYLKNTVYNGGLGEGGPESIIVARPTFDVKGHRVLTKLDYDSRELVKGWELFIHVADSFSNSRAFQYDLIDVTRQVLANYASPLQQKIALAYQKKDKVAFQKYSIEFLELIDDMDALLATRQEFLFGKWVTDAQRWGITLEEKNIYEFNARDQVTLWGDKNSELHEYSNRQWSGLLKGFYKPRWEQFFEYTSQSMKQGKKADLVAFEERIKEWEWKWVNTLNNEYQSEPVGNSIDAAKGIYEKYKDKVVKIYVE</sequence>
<name>A0A1T5LAM4_9BACT</name>
<dbReference type="Proteomes" id="UP000190961">
    <property type="component" value="Unassembled WGS sequence"/>
</dbReference>
<dbReference type="STRING" id="688867.SAMN05660236_2800"/>
<dbReference type="InterPro" id="IPR024240">
    <property type="entry name" value="NAGLU_N"/>
</dbReference>
<dbReference type="InterPro" id="IPR007781">
    <property type="entry name" value="NAGLU"/>
</dbReference>